<dbReference type="PANTHER" id="PTHR43798">
    <property type="entry name" value="MONOACYLGLYCEROL LIPASE"/>
    <property type="match status" value="1"/>
</dbReference>
<dbReference type="Gene3D" id="3.40.50.1820">
    <property type="entry name" value="alpha/beta hydrolase"/>
    <property type="match status" value="1"/>
</dbReference>
<keyword evidence="2" id="KW-0378">Hydrolase</keyword>
<reference evidence="2 3" key="1">
    <citation type="submission" date="2022-01" db="EMBL/GenBank/DDBJ databases">
        <authorList>
            <person name="Huang Y."/>
        </authorList>
    </citation>
    <scope>NUCLEOTIDE SEQUENCE [LARGE SCALE GENOMIC DNA]</scope>
    <source>
        <strain evidence="2 3">HY366</strain>
    </source>
</reference>
<organism evidence="2 3">
    <name type="scientific">Gordonia liuliyuniae</name>
    <dbReference type="NCBI Taxonomy" id="2911517"/>
    <lineage>
        <taxon>Bacteria</taxon>
        <taxon>Bacillati</taxon>
        <taxon>Actinomycetota</taxon>
        <taxon>Actinomycetes</taxon>
        <taxon>Mycobacteriales</taxon>
        <taxon>Gordoniaceae</taxon>
        <taxon>Gordonia</taxon>
    </lineage>
</organism>
<dbReference type="PANTHER" id="PTHR43798:SF29">
    <property type="entry name" value="AB HYDROLASE-1 DOMAIN-CONTAINING PROTEIN"/>
    <property type="match status" value="1"/>
</dbReference>
<dbReference type="InterPro" id="IPR000073">
    <property type="entry name" value="AB_hydrolase_1"/>
</dbReference>
<evidence type="ECO:0000259" key="1">
    <source>
        <dbReference type="Pfam" id="PF00561"/>
    </source>
</evidence>
<accession>A0ABS9IP46</accession>
<protein>
    <submittedName>
        <fullName evidence="2">3-oxoadipate enol-lactonase</fullName>
        <ecNumber evidence="2">3.1.1.24</ecNumber>
    </submittedName>
</protein>
<dbReference type="InterPro" id="IPR029058">
    <property type="entry name" value="AB_hydrolase_fold"/>
</dbReference>
<dbReference type="InterPro" id="IPR026968">
    <property type="entry name" value="PcaD/CatD"/>
</dbReference>
<gene>
    <name evidence="2" type="primary">pcaD</name>
    <name evidence="2" type="ORF">L5G33_02520</name>
</gene>
<dbReference type="EMBL" id="JAKKOR010000001">
    <property type="protein sequence ID" value="MCF8587340.1"/>
    <property type="molecule type" value="Genomic_DNA"/>
</dbReference>
<evidence type="ECO:0000313" key="3">
    <source>
        <dbReference type="Proteomes" id="UP001200110"/>
    </source>
</evidence>
<dbReference type="Proteomes" id="UP001200110">
    <property type="component" value="Unassembled WGS sequence"/>
</dbReference>
<dbReference type="GO" id="GO:0047570">
    <property type="term" value="F:3-oxoadipate enol-lactonase activity"/>
    <property type="evidence" value="ECO:0007669"/>
    <property type="project" value="UniProtKB-EC"/>
</dbReference>
<dbReference type="RefSeq" id="WP_236996554.1">
    <property type="nucleotide sequence ID" value="NZ_JAKKOR010000001.1"/>
</dbReference>
<evidence type="ECO:0000313" key="2">
    <source>
        <dbReference type="EMBL" id="MCF8587340.1"/>
    </source>
</evidence>
<dbReference type="NCBIfam" id="TIGR02427">
    <property type="entry name" value="protocat_pcaD"/>
    <property type="match status" value="1"/>
</dbReference>
<sequence length="258" mass="26972">MTATVGLAYERHGQQTHGAPIVLLGPLGSDRSVWQPQIAGLAAAHDVIAVDLPGHGESPAPVRTYTVADIADDVAALLAALDVTQAHIVGLSLGGATAQQLALAQPDTVRTLTLVCTAARFGAPEPWVDRAQKVRVEATASLADGVVERWFTSTFAQRNPAIVDRMRAMVSATSDEGYAASCEAIAAFDSRANLGSISAPTLVIGGAADSATPPEHQRFLADQIPDSRLQILDHAAHLASYEQRSAVNAAVIEHVAEH</sequence>
<dbReference type="PRINTS" id="PR00111">
    <property type="entry name" value="ABHYDROLASE"/>
</dbReference>
<comment type="caution">
    <text evidence="2">The sequence shown here is derived from an EMBL/GenBank/DDBJ whole genome shotgun (WGS) entry which is preliminary data.</text>
</comment>
<feature type="domain" description="AB hydrolase-1" evidence="1">
    <location>
        <begin position="20"/>
        <end position="242"/>
    </location>
</feature>
<keyword evidence="3" id="KW-1185">Reference proteome</keyword>
<dbReference type="EC" id="3.1.1.24" evidence="2"/>
<dbReference type="InterPro" id="IPR050266">
    <property type="entry name" value="AB_hydrolase_sf"/>
</dbReference>
<proteinExistence type="predicted"/>
<dbReference type="Pfam" id="PF00561">
    <property type="entry name" value="Abhydrolase_1"/>
    <property type="match status" value="1"/>
</dbReference>
<name>A0ABS9IP46_9ACTN</name>
<dbReference type="SUPFAM" id="SSF53474">
    <property type="entry name" value="alpha/beta-Hydrolases"/>
    <property type="match status" value="1"/>
</dbReference>